<dbReference type="Ensembl" id="ENSSRHT00000013074.1">
    <property type="protein sequence ID" value="ENSSRHP00000012615.1"/>
    <property type="gene ID" value="ENSSRHG00000007204.1"/>
</dbReference>
<evidence type="ECO:0000313" key="3">
    <source>
        <dbReference type="Proteomes" id="UP000472270"/>
    </source>
</evidence>
<organism evidence="2 3">
    <name type="scientific">Sinocyclocheilus rhinocerous</name>
    <dbReference type="NCBI Taxonomy" id="307959"/>
    <lineage>
        <taxon>Eukaryota</taxon>
        <taxon>Metazoa</taxon>
        <taxon>Chordata</taxon>
        <taxon>Craniata</taxon>
        <taxon>Vertebrata</taxon>
        <taxon>Euteleostomi</taxon>
        <taxon>Actinopterygii</taxon>
        <taxon>Neopterygii</taxon>
        <taxon>Teleostei</taxon>
        <taxon>Ostariophysi</taxon>
        <taxon>Cypriniformes</taxon>
        <taxon>Cyprinidae</taxon>
        <taxon>Cyprininae</taxon>
        <taxon>Sinocyclocheilus</taxon>
    </lineage>
</organism>
<reference evidence="2" key="1">
    <citation type="submission" date="2025-05" db="UniProtKB">
        <authorList>
            <consortium name="Ensembl"/>
        </authorList>
    </citation>
    <scope>IDENTIFICATION</scope>
</reference>
<dbReference type="Proteomes" id="UP000472270">
    <property type="component" value="Unassembled WGS sequence"/>
</dbReference>
<accession>A0A673GIZ2</accession>
<dbReference type="Pfam" id="PF16297">
    <property type="entry name" value="DUF4939"/>
    <property type="match status" value="1"/>
</dbReference>
<sequence length="176" mass="19985">MLWRVSEFVDHRSCSIEGSTLAMKAKRPLTPDPFTELVQALRESLQPPPVMPSASACPMAKPVTYSCSGFLLQCSLYFELQPHQFGNDRANIAFIMSLLSGRALQWAEVLWNSRSPLVRSYDTFVDHFHEVFGKSLPLRSSCTTSSSDYGKRTCPYMTIQFDSVPKRPFYQRSDMV</sequence>
<feature type="domain" description="DUF4939" evidence="1">
    <location>
        <begin position="69"/>
        <end position="133"/>
    </location>
</feature>
<dbReference type="AlphaFoldDB" id="A0A673GIZ2"/>
<dbReference type="Ensembl" id="ENSSRHT00000013076.1">
    <property type="protein sequence ID" value="ENSSRHP00000012617.1"/>
    <property type="gene ID" value="ENSSRHG00000007205.1"/>
</dbReference>
<evidence type="ECO:0000259" key="1">
    <source>
        <dbReference type="Pfam" id="PF16297"/>
    </source>
</evidence>
<name>A0A673GIZ2_9TELE</name>
<evidence type="ECO:0000313" key="2">
    <source>
        <dbReference type="Ensembl" id="ENSSRHP00000012617.1"/>
    </source>
</evidence>
<keyword evidence="3" id="KW-1185">Reference proteome</keyword>
<protein>
    <recommendedName>
        <fullName evidence="1">DUF4939 domain-containing protein</fullName>
    </recommendedName>
</protein>
<proteinExistence type="predicted"/>
<dbReference type="InterPro" id="IPR032549">
    <property type="entry name" value="DUF4939"/>
</dbReference>